<organism evidence="1 2">
    <name type="scientific">Bacteroides stercoris</name>
    <dbReference type="NCBI Taxonomy" id="46506"/>
    <lineage>
        <taxon>Bacteria</taxon>
        <taxon>Pseudomonadati</taxon>
        <taxon>Bacteroidota</taxon>
        <taxon>Bacteroidia</taxon>
        <taxon>Bacteroidales</taxon>
        <taxon>Bacteroidaceae</taxon>
        <taxon>Bacteroides</taxon>
    </lineage>
</organism>
<sequence length="85" mass="10312">MKKTMYTLSDAYDKKTEEWKREVFRIRGSLRQERIPGKKGFRTRKDFSQERWKVRWCCRKRPVTLLKIKKNERLLHVFPGATPAA</sequence>
<evidence type="ECO:0000313" key="1">
    <source>
        <dbReference type="EMBL" id="RGR16018.1"/>
    </source>
</evidence>
<protein>
    <submittedName>
        <fullName evidence="1">Uncharacterized protein</fullName>
    </submittedName>
</protein>
<comment type="caution">
    <text evidence="1">The sequence shown here is derived from an EMBL/GenBank/DDBJ whole genome shotgun (WGS) entry which is preliminary data.</text>
</comment>
<proteinExistence type="predicted"/>
<gene>
    <name evidence="1" type="ORF">DWY65_04370</name>
</gene>
<evidence type="ECO:0000313" key="2">
    <source>
        <dbReference type="Proteomes" id="UP000283310"/>
    </source>
</evidence>
<dbReference type="AlphaFoldDB" id="A0A412DRB0"/>
<dbReference type="Proteomes" id="UP000283310">
    <property type="component" value="Unassembled WGS sequence"/>
</dbReference>
<dbReference type="EMBL" id="QRTW01000005">
    <property type="protein sequence ID" value="RGR16018.1"/>
    <property type="molecule type" value="Genomic_DNA"/>
</dbReference>
<reference evidence="1 2" key="1">
    <citation type="submission" date="2018-08" db="EMBL/GenBank/DDBJ databases">
        <title>A genome reference for cultivated species of the human gut microbiota.</title>
        <authorList>
            <person name="Zou Y."/>
            <person name="Xue W."/>
            <person name="Luo G."/>
        </authorList>
    </citation>
    <scope>NUCLEOTIDE SEQUENCE [LARGE SCALE GENOMIC DNA]</scope>
    <source>
        <strain evidence="1 2">AF26-20BH</strain>
    </source>
</reference>
<accession>A0A412DRB0</accession>
<name>A0A412DRB0_BACSE</name>